<name>A0A2U3DV99_PURLI</name>
<reference evidence="2 3" key="1">
    <citation type="journal article" date="2016" name="Front. Microbiol.">
        <title>Genome and transcriptome sequences reveal the specific parasitism of the nematophagous Purpureocillium lilacinum 36-1.</title>
        <authorList>
            <person name="Xie J."/>
            <person name="Li S."/>
            <person name="Mo C."/>
            <person name="Xiao X."/>
            <person name="Peng D."/>
            <person name="Wang G."/>
            <person name="Xiao Y."/>
        </authorList>
    </citation>
    <scope>NUCLEOTIDE SEQUENCE [LARGE SCALE GENOMIC DNA]</scope>
    <source>
        <strain evidence="2 3">36-1</strain>
    </source>
</reference>
<organism evidence="2 3">
    <name type="scientific">Purpureocillium lilacinum</name>
    <name type="common">Paecilomyces lilacinus</name>
    <dbReference type="NCBI Taxonomy" id="33203"/>
    <lineage>
        <taxon>Eukaryota</taxon>
        <taxon>Fungi</taxon>
        <taxon>Dikarya</taxon>
        <taxon>Ascomycota</taxon>
        <taxon>Pezizomycotina</taxon>
        <taxon>Sordariomycetes</taxon>
        <taxon>Hypocreomycetidae</taxon>
        <taxon>Hypocreales</taxon>
        <taxon>Ophiocordycipitaceae</taxon>
        <taxon>Purpureocillium</taxon>
    </lineage>
</organism>
<accession>A0A2U3DV99</accession>
<evidence type="ECO:0000313" key="2">
    <source>
        <dbReference type="EMBL" id="PWI66180.1"/>
    </source>
</evidence>
<evidence type="ECO:0000313" key="3">
    <source>
        <dbReference type="Proteomes" id="UP000245956"/>
    </source>
</evidence>
<sequence>MRRPDWLEAVQGITAAARDLRPGSRWLAGRDGVVPPSVLQTPLSRASPFPDSGEVTLVSSGCTDLGAPDNSPRRSFEVQTLKPTPRQHNSQFLTGGDAAATNLKAGLEAAGLEAASREGASRPADKASPPLTCCLRSHAAVSKCFLVQPAGVVPLRSTCCTSYAEIRPNVRLPAAVLEAGRTPRQHAKALAGLPHGVLLMCMVVLVERSRTVAEHKIGTHFSHGLCCGNGGWELLSAKCRSALILTSFAIDSNLVRTHKPYHQSMSFRSRSSPTAAQSAASHLQALLTTTSVIIAPIITQETTGSPHPTPKSYIRIRYPHKLRSSQSTHVSSKHHPSTRGTRRGLASNLANLGLAPSARAASYLSLLG</sequence>
<dbReference type="Proteomes" id="UP000245956">
    <property type="component" value="Unassembled WGS sequence"/>
</dbReference>
<feature type="region of interest" description="Disordered" evidence="1">
    <location>
        <begin position="322"/>
        <end position="343"/>
    </location>
</feature>
<feature type="compositionally biased region" description="Basic residues" evidence="1">
    <location>
        <begin position="331"/>
        <end position="342"/>
    </location>
</feature>
<dbReference type="EMBL" id="LCWV01000027">
    <property type="protein sequence ID" value="PWI66180.1"/>
    <property type="molecule type" value="Genomic_DNA"/>
</dbReference>
<evidence type="ECO:0000256" key="1">
    <source>
        <dbReference type="SAM" id="MobiDB-lite"/>
    </source>
</evidence>
<comment type="caution">
    <text evidence="2">The sequence shown here is derived from an EMBL/GenBank/DDBJ whole genome shotgun (WGS) entry which is preliminary data.</text>
</comment>
<gene>
    <name evidence="2" type="ORF">PCL_05398</name>
</gene>
<proteinExistence type="predicted"/>
<dbReference type="AlphaFoldDB" id="A0A2U3DV99"/>
<protein>
    <submittedName>
        <fullName evidence="2">Uncharacterized protein</fullName>
    </submittedName>
</protein>